<protein>
    <submittedName>
        <fullName evidence="1">Nickel-binding protein</fullName>
    </submittedName>
</protein>
<proteinExistence type="predicted"/>
<dbReference type="Pfam" id="PF14026">
    <property type="entry name" value="SCO4226-like"/>
    <property type="match status" value="1"/>
</dbReference>
<reference evidence="1 2" key="1">
    <citation type="submission" date="2024-05" db="EMBL/GenBank/DDBJ databases">
        <authorList>
            <person name="Jiang F."/>
        </authorList>
    </citation>
    <scope>NUCLEOTIDE SEQUENCE [LARGE SCALE GENOMIC DNA]</scope>
    <source>
        <strain evidence="1 2">LZ166</strain>
    </source>
</reference>
<dbReference type="RefSeq" id="WP_367954679.1">
    <property type="nucleotide sequence ID" value="NZ_JBDPGJ010000003.1"/>
</dbReference>
<organism evidence="1 2">
    <name type="scientific">Aquibium pacificus</name>
    <dbReference type="NCBI Taxonomy" id="3153579"/>
    <lineage>
        <taxon>Bacteria</taxon>
        <taxon>Pseudomonadati</taxon>
        <taxon>Pseudomonadota</taxon>
        <taxon>Alphaproteobacteria</taxon>
        <taxon>Hyphomicrobiales</taxon>
        <taxon>Phyllobacteriaceae</taxon>
        <taxon>Aquibium</taxon>
    </lineage>
</organism>
<evidence type="ECO:0000313" key="2">
    <source>
        <dbReference type="Proteomes" id="UP001556692"/>
    </source>
</evidence>
<accession>A0ABV3SJ45</accession>
<evidence type="ECO:0000313" key="1">
    <source>
        <dbReference type="EMBL" id="MEX0406798.1"/>
    </source>
</evidence>
<dbReference type="Proteomes" id="UP001556692">
    <property type="component" value="Unassembled WGS sequence"/>
</dbReference>
<sequence length="115" mass="12901">MEELDMELFAIRRRSAWADTSELEKTAAKSARIGDEEMANQVRWIRSYVVAESDGRLGTICISEAKDMASLRDHARRVGMPGEDIEAIVKTVVVRTDPQDASASASRSYRNARLR</sequence>
<dbReference type="EMBL" id="JBDPGJ010000003">
    <property type="protein sequence ID" value="MEX0406798.1"/>
    <property type="molecule type" value="Genomic_DNA"/>
</dbReference>
<comment type="caution">
    <text evidence="1">The sequence shown here is derived from an EMBL/GenBank/DDBJ whole genome shotgun (WGS) entry which is preliminary data.</text>
</comment>
<name>A0ABV3SJ45_9HYPH</name>
<keyword evidence="2" id="KW-1185">Reference proteome</keyword>
<dbReference type="InterPro" id="IPR025336">
    <property type="entry name" value="SCO4226-like"/>
</dbReference>
<gene>
    <name evidence="1" type="ORF">ABGN05_14110</name>
</gene>